<evidence type="ECO:0000259" key="2">
    <source>
        <dbReference type="Pfam" id="PF00149"/>
    </source>
</evidence>
<protein>
    <submittedName>
        <fullName evidence="3">Metallophosphoesterase</fullName>
    </submittedName>
</protein>
<accession>A0ABS6D3X4</accession>
<dbReference type="Pfam" id="PF00149">
    <property type="entry name" value="Metallophos"/>
    <property type="match status" value="1"/>
</dbReference>
<gene>
    <name evidence="3" type="ORF">HGO97_010740</name>
</gene>
<dbReference type="PANTHER" id="PTHR31302:SF0">
    <property type="entry name" value="TRANSMEMBRANE PROTEIN WITH METALLOPHOSPHOESTERASE DOMAIN"/>
    <property type="match status" value="1"/>
</dbReference>
<dbReference type="InterPro" id="IPR051158">
    <property type="entry name" value="Metallophosphoesterase_sf"/>
</dbReference>
<evidence type="ECO:0000256" key="1">
    <source>
        <dbReference type="SAM" id="Phobius"/>
    </source>
</evidence>
<dbReference type="Proteomes" id="UP000723714">
    <property type="component" value="Unassembled WGS sequence"/>
</dbReference>
<feature type="transmembrane region" description="Helical" evidence="1">
    <location>
        <begin position="6"/>
        <end position="25"/>
    </location>
</feature>
<proteinExistence type="predicted"/>
<name>A0ABS6D3X4_9FIRM</name>
<sequence length="394" mass="44440">MLAVYLSPVYILLNLYILRWLLRWMNTCSSHFHRKGIKACVIVVYSFLALTLLTGFLLPGGWLGRLMKLIGNYWLGVMLYALLVIAAADLVRMILRKMAYHRFAQKLKLSYVGAVCVIVTAALCIGGAVNARVIRTTDYDVTVDKQADGIQKLKIVLTADLHLGYNTGCHEMEQMVRKINAQKPDLVVIAGDIFDNEYEALDHPKRLISILKGIESKYGVYACYGNHDIEEKILAGFTFGGRHEKKESDPRMDIFLDKAGITLLRDEKILIDNRFYLYGRPDLHRPGRGIEVRKSAKEVTDGMDQEKPIIVLDHEPKELEELSEAGVDLDLSGHTHDGQMFPGNLVTRLMWENSYGYLKKGDMHNIVTSGVGVFGPYMRVGTKAEICVVNVQFQ</sequence>
<dbReference type="CDD" id="cd07385">
    <property type="entry name" value="MPP_YkuE_C"/>
    <property type="match status" value="1"/>
</dbReference>
<organism evidence="3 4">
    <name type="scientific">Faecalicatena faecalis</name>
    <dbReference type="NCBI Taxonomy" id="2726362"/>
    <lineage>
        <taxon>Bacteria</taxon>
        <taxon>Bacillati</taxon>
        <taxon>Bacillota</taxon>
        <taxon>Clostridia</taxon>
        <taxon>Lachnospirales</taxon>
        <taxon>Lachnospiraceae</taxon>
        <taxon>Faecalicatena</taxon>
    </lineage>
</organism>
<keyword evidence="1" id="KW-0812">Transmembrane</keyword>
<evidence type="ECO:0000313" key="4">
    <source>
        <dbReference type="Proteomes" id="UP000723714"/>
    </source>
</evidence>
<feature type="transmembrane region" description="Helical" evidence="1">
    <location>
        <begin position="37"/>
        <end position="58"/>
    </location>
</feature>
<dbReference type="RefSeq" id="WP_216241432.1">
    <property type="nucleotide sequence ID" value="NZ_JABACJ020000008.1"/>
</dbReference>
<dbReference type="EMBL" id="JABACJ020000008">
    <property type="protein sequence ID" value="MBU3876290.1"/>
    <property type="molecule type" value="Genomic_DNA"/>
</dbReference>
<reference evidence="3 4" key="1">
    <citation type="submission" date="2021-06" db="EMBL/GenBank/DDBJ databases">
        <title>Faecalicatena sp. nov. isolated from porcine feces.</title>
        <authorList>
            <person name="Oh B.S."/>
            <person name="Lee J.H."/>
        </authorList>
    </citation>
    <scope>NUCLEOTIDE SEQUENCE [LARGE SCALE GENOMIC DNA]</scope>
    <source>
        <strain evidence="3 4">AGMB00832</strain>
    </source>
</reference>
<keyword evidence="1" id="KW-0472">Membrane</keyword>
<feature type="transmembrane region" description="Helical" evidence="1">
    <location>
        <begin position="109"/>
        <end position="129"/>
    </location>
</feature>
<dbReference type="PANTHER" id="PTHR31302">
    <property type="entry name" value="TRANSMEMBRANE PROTEIN WITH METALLOPHOSPHOESTERASE DOMAIN-RELATED"/>
    <property type="match status" value="1"/>
</dbReference>
<evidence type="ECO:0000313" key="3">
    <source>
        <dbReference type="EMBL" id="MBU3876290.1"/>
    </source>
</evidence>
<feature type="domain" description="Calcineurin-like phosphoesterase" evidence="2">
    <location>
        <begin position="153"/>
        <end position="337"/>
    </location>
</feature>
<feature type="transmembrane region" description="Helical" evidence="1">
    <location>
        <begin position="70"/>
        <end position="88"/>
    </location>
</feature>
<keyword evidence="1" id="KW-1133">Transmembrane helix</keyword>
<dbReference type="InterPro" id="IPR004843">
    <property type="entry name" value="Calcineurin-like_PHP"/>
</dbReference>
<keyword evidence="4" id="KW-1185">Reference proteome</keyword>
<comment type="caution">
    <text evidence="3">The sequence shown here is derived from an EMBL/GenBank/DDBJ whole genome shotgun (WGS) entry which is preliminary data.</text>
</comment>